<protein>
    <submittedName>
        <fullName evidence="10">ABC transporter permease</fullName>
    </submittedName>
</protein>
<feature type="transmembrane region" description="Helical" evidence="7">
    <location>
        <begin position="836"/>
        <end position="856"/>
    </location>
</feature>
<dbReference type="EMBL" id="AP024849">
    <property type="protein sequence ID" value="BCZ45383.1"/>
    <property type="molecule type" value="Genomic_DNA"/>
</dbReference>
<sequence>MINNYLQITPRYLKNQKKRTLMTIIGIVLSTALIAGVGTLGLSMWHKMYEETMKNSGAYEVIISSDSKENAEKIKKHVSILEAGTVVEFGTGGKNLVDSEKNILTEAKEFDPSGYKLCAYDEKALEMWPISLAEGRLPKASDEIIIGDETLPYLKEKINIGDKISIDISSNEDNEKVNKSKNYTVVGFLDSNLNFSRRMEGITYYDSNLTLQNAKYRTYINFKNNNDVHKSAKELLADLGDADQKTFKISYNEQVLRFLLQSNNDGYNVALISGCTFLGIIVVFAMSAVIYNIFNIAILERISQFGLLRCIGATKKQIRKLVFKEATILSVIGIPIGIIVGTFAIKVLYYILAIIVPHVEFGSLTLIISPYIIIISAILSLISIYISAFGPARKASKISPLDAIRNTGSLKKEKFKKLSSGKLVKRYLGAEGWIARKNLGRNRKRFAITVFSMVISIVLLIVFSSIIDLTYKTGANDSDNEFFQFQISHKDNRGDVTLTDDDYKTLSNFKEIDEIYKYYYRYFDVKQSDSIGDEVIVPDSLVSSKLKEFNSDWYNSKQVYEKYTDFDKSQIVGLSNENLSIINKYLLEGEVNPNKMNDEQGVVIVNTGESYNSKTNIHSIMDKLNIKVGDKIRLKIPKNNENNKANSMDEYKEYTVQGILKQGIWGQKFNTDGGINVFTTEDIYRELTRKDRNPDYLAIKLKNNVDSSSVRSYLNTMIKNYPNFLLRDREPEMKSNKEYSIAISIFVYGFVAVIAAISCVNIFNTISTNIILRTRELSILKAIGMTKQEVNKLIKLECIFYAMAAIVIGDTLGTIGSAMLYKMFYSAIKIEWKIPWIAIIIATLGTIGVTMLASYFPLKRISKIVIVEGINNEE</sequence>
<dbReference type="InterPro" id="IPR003838">
    <property type="entry name" value="ABC3_permease_C"/>
</dbReference>
<keyword evidence="5 7" id="KW-0472">Membrane</keyword>
<feature type="transmembrane region" description="Helical" evidence="7">
    <location>
        <begin position="739"/>
        <end position="763"/>
    </location>
</feature>
<accession>A0ABN6IWT6</accession>
<evidence type="ECO:0000256" key="6">
    <source>
        <dbReference type="ARBA" id="ARBA00038076"/>
    </source>
</evidence>
<comment type="subcellular location">
    <subcellularLocation>
        <location evidence="1">Cell membrane</location>
        <topology evidence="1">Multi-pass membrane protein</topology>
    </subcellularLocation>
</comment>
<keyword evidence="3 7" id="KW-0812">Transmembrane</keyword>
<feature type="domain" description="ABC3 transporter permease C-terminal" evidence="8">
    <location>
        <begin position="277"/>
        <end position="400"/>
    </location>
</feature>
<dbReference type="Proteomes" id="UP000824633">
    <property type="component" value="Chromosome"/>
</dbReference>
<evidence type="ECO:0000256" key="2">
    <source>
        <dbReference type="ARBA" id="ARBA00022475"/>
    </source>
</evidence>
<feature type="transmembrane region" description="Helical" evidence="7">
    <location>
        <begin position="269"/>
        <end position="294"/>
    </location>
</feature>
<dbReference type="Pfam" id="PF12704">
    <property type="entry name" value="MacB_PCD"/>
    <property type="match status" value="1"/>
</dbReference>
<dbReference type="PANTHER" id="PTHR30572">
    <property type="entry name" value="MEMBRANE COMPONENT OF TRANSPORTER-RELATED"/>
    <property type="match status" value="1"/>
</dbReference>
<feature type="transmembrane region" description="Helical" evidence="7">
    <location>
        <begin position="446"/>
        <end position="467"/>
    </location>
</feature>
<evidence type="ECO:0000256" key="5">
    <source>
        <dbReference type="ARBA" id="ARBA00023136"/>
    </source>
</evidence>
<dbReference type="RefSeq" id="WP_224036984.1">
    <property type="nucleotide sequence ID" value="NZ_AP024849.1"/>
</dbReference>
<dbReference type="InterPro" id="IPR025857">
    <property type="entry name" value="MacB_PCD"/>
</dbReference>
<evidence type="ECO:0000256" key="4">
    <source>
        <dbReference type="ARBA" id="ARBA00022989"/>
    </source>
</evidence>
<evidence type="ECO:0000313" key="11">
    <source>
        <dbReference type="Proteomes" id="UP000824633"/>
    </source>
</evidence>
<dbReference type="InterPro" id="IPR050250">
    <property type="entry name" value="Macrolide_Exporter_MacB"/>
</dbReference>
<feature type="domain" description="ABC3 transporter permease C-terminal" evidence="8">
    <location>
        <begin position="750"/>
        <end position="864"/>
    </location>
</feature>
<evidence type="ECO:0000256" key="7">
    <source>
        <dbReference type="SAM" id="Phobius"/>
    </source>
</evidence>
<keyword evidence="2" id="KW-1003">Cell membrane</keyword>
<gene>
    <name evidence="10" type="ORF">psyc5s11_14500</name>
</gene>
<feature type="domain" description="MacB-like periplasmic core" evidence="9">
    <location>
        <begin position="20"/>
        <end position="228"/>
    </location>
</feature>
<dbReference type="PANTHER" id="PTHR30572:SF4">
    <property type="entry name" value="ABC TRANSPORTER PERMEASE YTRF"/>
    <property type="match status" value="1"/>
</dbReference>
<reference evidence="11" key="1">
    <citation type="submission" date="2021-07" db="EMBL/GenBank/DDBJ databases">
        <title>Complete genome sequencing of a Clostridium isolate.</title>
        <authorList>
            <person name="Ueki A."/>
            <person name="Tonouchi A."/>
        </authorList>
    </citation>
    <scope>NUCLEOTIDE SEQUENCE [LARGE SCALE GENOMIC DNA]</scope>
    <source>
        <strain evidence="11">C5S11</strain>
    </source>
</reference>
<evidence type="ECO:0000256" key="3">
    <source>
        <dbReference type="ARBA" id="ARBA00022692"/>
    </source>
</evidence>
<keyword evidence="11" id="KW-1185">Reference proteome</keyword>
<evidence type="ECO:0000259" key="8">
    <source>
        <dbReference type="Pfam" id="PF02687"/>
    </source>
</evidence>
<dbReference type="Pfam" id="PF02687">
    <property type="entry name" value="FtsX"/>
    <property type="match status" value="2"/>
</dbReference>
<comment type="similarity">
    <text evidence="6">Belongs to the ABC-4 integral membrane protein family.</text>
</comment>
<feature type="transmembrane region" description="Helical" evidence="7">
    <location>
        <begin position="21"/>
        <end position="45"/>
    </location>
</feature>
<evidence type="ECO:0000313" key="10">
    <source>
        <dbReference type="EMBL" id="BCZ45383.1"/>
    </source>
</evidence>
<organism evidence="10 11">
    <name type="scientific">Clostridium gelidum</name>
    <dbReference type="NCBI Taxonomy" id="704125"/>
    <lineage>
        <taxon>Bacteria</taxon>
        <taxon>Bacillati</taxon>
        <taxon>Bacillota</taxon>
        <taxon>Clostridia</taxon>
        <taxon>Eubacteriales</taxon>
        <taxon>Clostridiaceae</taxon>
        <taxon>Clostridium</taxon>
    </lineage>
</organism>
<evidence type="ECO:0000256" key="1">
    <source>
        <dbReference type="ARBA" id="ARBA00004651"/>
    </source>
</evidence>
<feature type="transmembrane region" description="Helical" evidence="7">
    <location>
        <begin position="326"/>
        <end position="352"/>
    </location>
</feature>
<feature type="transmembrane region" description="Helical" evidence="7">
    <location>
        <begin position="364"/>
        <end position="388"/>
    </location>
</feature>
<proteinExistence type="inferred from homology"/>
<name>A0ABN6IWT6_9CLOT</name>
<keyword evidence="4 7" id="KW-1133">Transmembrane helix</keyword>
<evidence type="ECO:0000259" key="9">
    <source>
        <dbReference type="Pfam" id="PF12704"/>
    </source>
</evidence>
<feature type="transmembrane region" description="Helical" evidence="7">
    <location>
        <begin position="798"/>
        <end position="824"/>
    </location>
</feature>